<evidence type="ECO:0000313" key="2">
    <source>
        <dbReference type="Proteomes" id="UP000275321"/>
    </source>
</evidence>
<comment type="caution">
    <text evidence="1">The sequence shown here is derived from an EMBL/GenBank/DDBJ whole genome shotgun (WGS) entry which is preliminary data.</text>
</comment>
<dbReference type="RefSeq" id="WP_014833170.1">
    <property type="nucleotide sequence ID" value="NZ_CABGZE010000003.1"/>
</dbReference>
<protein>
    <submittedName>
        <fullName evidence="1">Uncharacterized protein</fullName>
    </submittedName>
</protein>
<dbReference type="AlphaFoldDB" id="A0A427KJT9"/>
<gene>
    <name evidence="1" type="ORF">EGK68_14690</name>
</gene>
<dbReference type="Proteomes" id="UP000275321">
    <property type="component" value="Unassembled WGS sequence"/>
</dbReference>
<proteinExistence type="predicted"/>
<name>A0A427KJT9_ENTCL</name>
<sequence length="80" mass="8881">MPKFVFFKSSADIVTAVSQSVYADQLSTSSEYEKIDFETEATDKQAAVLKLKAYLETNTNALKDFSGDITFSSVIESLLR</sequence>
<organism evidence="1 2">
    <name type="scientific">Enterobacter cloacae</name>
    <dbReference type="NCBI Taxonomy" id="550"/>
    <lineage>
        <taxon>Bacteria</taxon>
        <taxon>Pseudomonadati</taxon>
        <taxon>Pseudomonadota</taxon>
        <taxon>Gammaproteobacteria</taxon>
        <taxon>Enterobacterales</taxon>
        <taxon>Enterobacteriaceae</taxon>
        <taxon>Enterobacter</taxon>
        <taxon>Enterobacter cloacae complex</taxon>
    </lineage>
</organism>
<evidence type="ECO:0000313" key="1">
    <source>
        <dbReference type="EMBL" id="RSB29790.1"/>
    </source>
</evidence>
<accession>A0A427KJT9</accession>
<dbReference type="EMBL" id="RHWT01000019">
    <property type="protein sequence ID" value="RSB29790.1"/>
    <property type="molecule type" value="Genomic_DNA"/>
</dbReference>
<reference evidence="1 2" key="1">
    <citation type="submission" date="2018-10" db="EMBL/GenBank/DDBJ databases">
        <title>Transmission dynamics of multidrug resistant bacteria on intensive care unit surfaces.</title>
        <authorList>
            <person name="D'Souza A.W."/>
            <person name="Potter R.F."/>
            <person name="Wallace M."/>
            <person name="Shupe A."/>
            <person name="Patel S."/>
            <person name="Sun S."/>
            <person name="Gul D."/>
            <person name="Kwon J.H."/>
            <person name="Andleeb S."/>
            <person name="Burnham C.-A.D."/>
            <person name="Dantas G."/>
        </authorList>
    </citation>
    <scope>NUCLEOTIDE SEQUENCE [LARGE SCALE GENOMIC DNA]</scope>
    <source>
        <strain evidence="1 2">EC_073</strain>
    </source>
</reference>